<organism evidence="3 4">
    <name type="scientific">Letharia columbiana</name>
    <dbReference type="NCBI Taxonomy" id="112416"/>
    <lineage>
        <taxon>Eukaryota</taxon>
        <taxon>Fungi</taxon>
        <taxon>Dikarya</taxon>
        <taxon>Ascomycota</taxon>
        <taxon>Pezizomycotina</taxon>
        <taxon>Lecanoromycetes</taxon>
        <taxon>OSLEUM clade</taxon>
        <taxon>Lecanoromycetidae</taxon>
        <taxon>Lecanorales</taxon>
        <taxon>Lecanorineae</taxon>
        <taxon>Parmeliaceae</taxon>
        <taxon>Letharia</taxon>
    </lineage>
</organism>
<comment type="caution">
    <text evidence="3">The sequence shown here is derived from an EMBL/GenBank/DDBJ whole genome shotgun (WGS) entry which is preliminary data.</text>
</comment>
<sequence length="455" mass="50716">MASSYDEEHSQLLVRLATGFGAMLQQVQELANKNTELERRLARVQVEAQYLTRFDGPLSVNGSPDQLQEKQDRYSGPRRHHSSSESGEEQTFMGIEDQKNAVAIADGVEAWKTVTDGKGPLWRRYNAQKSHEQRTRDFAEEPPKQDAMPKGHPAVDQKISENAECPFAAMSHLGEHKTIKVESSVIPRPDSLPTPPHTQEHFARVPHEDVHQRHESPPPSTSGSISKCPIRMLDERSPEEIAEFFENHKHEIPRSHEVCVRRYQSNSQTIRELDAKYGNLANMIKGLGVKHQPLLPSKEDDEEDDAALDTKSMRKVESWAHNVDVVHEGADIPNDTKTHLSGSNDREGHFDRPLKEIRVGESPSRPWGISVPATIPHLNLGENASTPTPKGAQTEARDAHVGDTARIATGHGTHEPGDDKPRMLFTGPVFIGYGPEQAAVLIRECDELRTQGAKV</sequence>
<reference evidence="3 4" key="1">
    <citation type="journal article" date="2020" name="Genomics">
        <title>Complete, high-quality genomes from long-read metagenomic sequencing of two wolf lichen thalli reveals enigmatic genome architecture.</title>
        <authorList>
            <person name="McKenzie S.K."/>
            <person name="Walston R.F."/>
            <person name="Allen J.L."/>
        </authorList>
    </citation>
    <scope>NUCLEOTIDE SEQUENCE [LARGE SCALE GENOMIC DNA]</scope>
    <source>
        <strain evidence="3">WasteWater2</strain>
    </source>
</reference>
<evidence type="ECO:0000256" key="1">
    <source>
        <dbReference type="SAM" id="Coils"/>
    </source>
</evidence>
<accession>A0A8H6L2M6</accession>
<feature type="coiled-coil region" evidence="1">
    <location>
        <begin position="20"/>
        <end position="47"/>
    </location>
</feature>
<dbReference type="EMBL" id="JACCJC010000040">
    <property type="protein sequence ID" value="KAF6233262.1"/>
    <property type="molecule type" value="Genomic_DNA"/>
</dbReference>
<feature type="region of interest" description="Disordered" evidence="2">
    <location>
        <begin position="128"/>
        <end position="153"/>
    </location>
</feature>
<name>A0A8H6L2M6_9LECA</name>
<feature type="compositionally biased region" description="Basic and acidic residues" evidence="2">
    <location>
        <begin position="129"/>
        <end position="153"/>
    </location>
</feature>
<evidence type="ECO:0000313" key="4">
    <source>
        <dbReference type="Proteomes" id="UP000578531"/>
    </source>
</evidence>
<dbReference type="AlphaFoldDB" id="A0A8H6L2M6"/>
<dbReference type="OrthoDB" id="5343576at2759"/>
<feature type="region of interest" description="Disordered" evidence="2">
    <location>
        <begin position="206"/>
        <end position="227"/>
    </location>
</feature>
<feature type="compositionally biased region" description="Basic and acidic residues" evidence="2">
    <location>
        <begin position="206"/>
        <end position="216"/>
    </location>
</feature>
<evidence type="ECO:0000313" key="3">
    <source>
        <dbReference type="EMBL" id="KAF6233262.1"/>
    </source>
</evidence>
<protein>
    <submittedName>
        <fullName evidence="3">Uncharacterized protein</fullName>
    </submittedName>
</protein>
<gene>
    <name evidence="3" type="ORF">HO173_008552</name>
</gene>
<feature type="region of interest" description="Disordered" evidence="2">
    <location>
        <begin position="330"/>
        <end position="352"/>
    </location>
</feature>
<dbReference type="RefSeq" id="XP_037162684.1">
    <property type="nucleotide sequence ID" value="XM_037310451.1"/>
</dbReference>
<feature type="region of interest" description="Disordered" evidence="2">
    <location>
        <begin position="55"/>
        <end position="93"/>
    </location>
</feature>
<keyword evidence="4" id="KW-1185">Reference proteome</keyword>
<keyword evidence="1" id="KW-0175">Coiled coil</keyword>
<proteinExistence type="predicted"/>
<dbReference type="Proteomes" id="UP000578531">
    <property type="component" value="Unassembled WGS sequence"/>
</dbReference>
<evidence type="ECO:0000256" key="2">
    <source>
        <dbReference type="SAM" id="MobiDB-lite"/>
    </source>
</evidence>
<dbReference type="GeneID" id="59290207"/>